<evidence type="ECO:0000256" key="5">
    <source>
        <dbReference type="ARBA" id="ARBA00048542"/>
    </source>
</evidence>
<dbReference type="AlphaFoldDB" id="A0A6L6PK43"/>
<comment type="catalytic activity">
    <reaction evidence="5">
        <text>N,N-dimethyl-1,4-phenylenediamine + anthranilate + 2 NAD(+) = 2-(4-dimethylaminophenyl)diazenylbenzoate + 2 NADH + 2 H(+)</text>
        <dbReference type="Rhea" id="RHEA:55872"/>
        <dbReference type="ChEBI" id="CHEBI:15378"/>
        <dbReference type="ChEBI" id="CHEBI:15783"/>
        <dbReference type="ChEBI" id="CHEBI:16567"/>
        <dbReference type="ChEBI" id="CHEBI:57540"/>
        <dbReference type="ChEBI" id="CHEBI:57945"/>
        <dbReference type="ChEBI" id="CHEBI:71579"/>
        <dbReference type="EC" id="1.7.1.17"/>
    </reaction>
    <physiologicalReaction direction="right-to-left" evidence="5">
        <dbReference type="Rhea" id="RHEA:55874"/>
    </physiologicalReaction>
</comment>
<dbReference type="GO" id="GO:0009055">
    <property type="term" value="F:electron transfer activity"/>
    <property type="evidence" value="ECO:0007669"/>
    <property type="project" value="UniProtKB-UniRule"/>
</dbReference>
<comment type="function">
    <text evidence="6">Also exhibits azoreductase activity. Catalyzes the reductive cleavage of the azo bond in aromatic azo compounds to the corresponding amines.</text>
</comment>
<comment type="caution">
    <text evidence="6">Lacks conserved residue(s) required for the propagation of feature annotation.</text>
</comment>
<dbReference type="GO" id="GO:0016655">
    <property type="term" value="F:oxidoreductase activity, acting on NAD(P)H, quinone or similar compound as acceptor"/>
    <property type="evidence" value="ECO:0007669"/>
    <property type="project" value="InterPro"/>
</dbReference>
<sequence length="252" mass="28405">MKELRPHLQSEEAFVAQIMRQYEQNYRILAVWEAGEVVALAGYRYQENTVYGRFLYVDDLIAAEKHRSRRWGALLLSKLTVFAQESQCARLVLDTGASYLLSQQAIAQLREQHPDARVVRRDLLAEPLPHVDSLYSNTLARKEGGTPHGQGRSSLAWSDLLIEELKAADAVVIATPMHNFTVPSALKAWLDHVVRIGVTFNSTSEGKIGTLPDRPVYIAISRGGRRDLQPDFLEPYLRAILPTIGLKDLRFV</sequence>
<dbReference type="SUPFAM" id="SSF55729">
    <property type="entry name" value="Acyl-CoA N-acyltransferases (Nat)"/>
    <property type="match status" value="1"/>
</dbReference>
<keyword evidence="9" id="KW-1185">Reference proteome</keyword>
<evidence type="ECO:0000256" key="6">
    <source>
        <dbReference type="HAMAP-Rule" id="MF_01216"/>
    </source>
</evidence>
<evidence type="ECO:0000313" key="8">
    <source>
        <dbReference type="EMBL" id="MTV38977.1"/>
    </source>
</evidence>
<keyword evidence="8" id="KW-0808">Transferase</keyword>
<dbReference type="HAMAP" id="MF_01216">
    <property type="entry name" value="Azoreductase_type1"/>
    <property type="match status" value="1"/>
</dbReference>
<evidence type="ECO:0000259" key="7">
    <source>
        <dbReference type="PROSITE" id="PS51186"/>
    </source>
</evidence>
<dbReference type="InterPro" id="IPR000182">
    <property type="entry name" value="GNAT_dom"/>
</dbReference>
<dbReference type="PROSITE" id="PS51186">
    <property type="entry name" value="GNAT"/>
    <property type="match status" value="1"/>
</dbReference>
<comment type="catalytic activity">
    <reaction evidence="6">
        <text>2 a quinone + NADH + H(+) = 2 a 1,4-benzosemiquinone + NAD(+)</text>
        <dbReference type="Rhea" id="RHEA:65952"/>
        <dbReference type="ChEBI" id="CHEBI:15378"/>
        <dbReference type="ChEBI" id="CHEBI:57540"/>
        <dbReference type="ChEBI" id="CHEBI:57945"/>
        <dbReference type="ChEBI" id="CHEBI:132124"/>
        <dbReference type="ChEBI" id="CHEBI:134225"/>
    </reaction>
</comment>
<organism evidence="8 9">
    <name type="scientific">Duganella radicis</name>
    <dbReference type="NCBI Taxonomy" id="551988"/>
    <lineage>
        <taxon>Bacteria</taxon>
        <taxon>Pseudomonadati</taxon>
        <taxon>Pseudomonadota</taxon>
        <taxon>Betaproteobacteria</taxon>
        <taxon>Burkholderiales</taxon>
        <taxon>Oxalobacteraceae</taxon>
        <taxon>Telluria group</taxon>
        <taxon>Duganella</taxon>
    </lineage>
</organism>
<comment type="similarity">
    <text evidence="6">Belongs to the azoreductase type 1 family.</text>
</comment>
<dbReference type="GO" id="GO:0010181">
    <property type="term" value="F:FMN binding"/>
    <property type="evidence" value="ECO:0007669"/>
    <property type="project" value="UniProtKB-UniRule"/>
</dbReference>
<dbReference type="InterPro" id="IPR016181">
    <property type="entry name" value="Acyl_CoA_acyltransferase"/>
</dbReference>
<dbReference type="InterPro" id="IPR050104">
    <property type="entry name" value="FMN-dep_NADH:Q_OxRdtase_AzoR1"/>
</dbReference>
<dbReference type="Proteomes" id="UP000475582">
    <property type="component" value="Unassembled WGS sequence"/>
</dbReference>
<keyword evidence="3 6" id="KW-0560">Oxidoreductase</keyword>
<dbReference type="InterPro" id="IPR029039">
    <property type="entry name" value="Flavoprotein-like_sf"/>
</dbReference>
<dbReference type="GO" id="GO:0016652">
    <property type="term" value="F:oxidoreductase activity, acting on NAD(P)H as acceptor"/>
    <property type="evidence" value="ECO:0007669"/>
    <property type="project" value="UniProtKB-UniRule"/>
</dbReference>
<reference evidence="8 9" key="1">
    <citation type="submission" date="2019-11" db="EMBL/GenBank/DDBJ databases">
        <title>Type strains purchased from KCTC, JCM and DSMZ.</title>
        <authorList>
            <person name="Lu H."/>
        </authorList>
    </citation>
    <scope>NUCLEOTIDE SEQUENCE [LARGE SCALE GENOMIC DNA]</scope>
    <source>
        <strain evidence="8 9">KCTC 22382</strain>
    </source>
</reference>
<dbReference type="OrthoDB" id="9787136at2"/>
<dbReference type="Gene3D" id="3.40.630.30">
    <property type="match status" value="1"/>
</dbReference>
<comment type="subunit">
    <text evidence="6">Homodimer.</text>
</comment>
<evidence type="ECO:0000256" key="2">
    <source>
        <dbReference type="ARBA" id="ARBA00022643"/>
    </source>
</evidence>
<dbReference type="InterPro" id="IPR003680">
    <property type="entry name" value="Flavodoxin_fold"/>
</dbReference>
<accession>A0A6L6PK43</accession>
<dbReference type="EMBL" id="WNKY01000015">
    <property type="protein sequence ID" value="MTV38977.1"/>
    <property type="molecule type" value="Genomic_DNA"/>
</dbReference>
<gene>
    <name evidence="6" type="primary">azoR</name>
    <name evidence="8" type="ORF">GM676_15480</name>
</gene>
<proteinExistence type="inferred from homology"/>
<comment type="function">
    <text evidence="6">Quinone reductase that provides resistance to thiol-specific stress caused by electrophilic quinones.</text>
</comment>
<dbReference type="InterPro" id="IPR023048">
    <property type="entry name" value="NADH:quinone_OxRdtase_FMN_depd"/>
</dbReference>
<dbReference type="PANTHER" id="PTHR43741:SF4">
    <property type="entry name" value="FMN-DEPENDENT NADH:QUINONE OXIDOREDUCTASE"/>
    <property type="match status" value="1"/>
</dbReference>
<dbReference type="PANTHER" id="PTHR43741">
    <property type="entry name" value="FMN-DEPENDENT NADH-AZOREDUCTASE 1"/>
    <property type="match status" value="1"/>
</dbReference>
<keyword evidence="4 6" id="KW-0520">NAD</keyword>
<comment type="cofactor">
    <cofactor evidence="6">
        <name>FMN</name>
        <dbReference type="ChEBI" id="CHEBI:58210"/>
    </cofactor>
    <text evidence="6">Binds 1 FMN per subunit.</text>
</comment>
<comment type="caution">
    <text evidence="8">The sequence shown here is derived from an EMBL/GenBank/DDBJ whole genome shotgun (WGS) entry which is preliminary data.</text>
</comment>
<dbReference type="SUPFAM" id="SSF52218">
    <property type="entry name" value="Flavoproteins"/>
    <property type="match status" value="1"/>
</dbReference>
<keyword evidence="1 6" id="KW-0285">Flavoprotein</keyword>
<dbReference type="EC" id="1.6.5.-" evidence="6"/>
<feature type="binding site" evidence="6">
    <location>
        <begin position="221"/>
        <end position="224"/>
    </location>
    <ligand>
        <name>FMN</name>
        <dbReference type="ChEBI" id="CHEBI:58210"/>
    </ligand>
</feature>
<protein>
    <recommendedName>
        <fullName evidence="6">FMN dependent NADH:quinone oxidoreductase</fullName>
        <ecNumber evidence="6">1.6.5.-</ecNumber>
    </recommendedName>
    <alternativeName>
        <fullName evidence="6">Azo-dye reductase</fullName>
    </alternativeName>
    <alternativeName>
        <fullName evidence="6">FMN-dependent NADH-azo compound oxidoreductase</fullName>
    </alternativeName>
    <alternativeName>
        <fullName evidence="6">FMN-dependent NADH-azoreductase</fullName>
        <ecNumber evidence="6">1.7.1.17</ecNumber>
    </alternativeName>
</protein>
<name>A0A6L6PK43_9BURK</name>
<dbReference type="GO" id="GO:0016747">
    <property type="term" value="F:acyltransferase activity, transferring groups other than amino-acyl groups"/>
    <property type="evidence" value="ECO:0007669"/>
    <property type="project" value="InterPro"/>
</dbReference>
<dbReference type="Pfam" id="PF02525">
    <property type="entry name" value="Flavodoxin_2"/>
    <property type="match status" value="1"/>
</dbReference>
<evidence type="ECO:0000256" key="4">
    <source>
        <dbReference type="ARBA" id="ARBA00023027"/>
    </source>
</evidence>
<evidence type="ECO:0000256" key="1">
    <source>
        <dbReference type="ARBA" id="ARBA00022630"/>
    </source>
</evidence>
<dbReference type="Gene3D" id="3.40.50.360">
    <property type="match status" value="1"/>
</dbReference>
<evidence type="ECO:0000256" key="3">
    <source>
        <dbReference type="ARBA" id="ARBA00023002"/>
    </source>
</evidence>
<dbReference type="EC" id="1.7.1.17" evidence="6"/>
<keyword evidence="2 6" id="KW-0288">FMN</keyword>
<feature type="domain" description="N-acetyltransferase" evidence="7">
    <location>
        <begin position="1"/>
        <end position="129"/>
    </location>
</feature>
<evidence type="ECO:0000313" key="9">
    <source>
        <dbReference type="Proteomes" id="UP000475582"/>
    </source>
</evidence>